<feature type="domain" description="ATP-grasp" evidence="14">
    <location>
        <begin position="109"/>
        <end position="316"/>
    </location>
</feature>
<reference evidence="15" key="1">
    <citation type="submission" date="2024-04" db="EMBL/GenBank/DDBJ databases">
        <authorList>
            <person name="Manzano-Marin A."/>
            <person name="Manzano-Marin A."/>
            <person name="Alejandro Manzano Marin A."/>
        </authorList>
    </citation>
    <scope>NUCLEOTIDE SEQUENCE [LARGE SCALE GENOMIC DNA]</scope>
    <source>
        <strain evidence="15">TABTEA</strain>
    </source>
</reference>
<proteinExistence type="inferred from homology"/>
<dbReference type="Pfam" id="PF01071">
    <property type="entry name" value="GARS_A"/>
    <property type="match status" value="1"/>
</dbReference>
<dbReference type="InterPro" id="IPR020560">
    <property type="entry name" value="PRibGlycinamide_synth_C-dom"/>
</dbReference>
<evidence type="ECO:0000256" key="1">
    <source>
        <dbReference type="ARBA" id="ARBA00001936"/>
    </source>
</evidence>
<comment type="catalytic activity">
    <reaction evidence="12">
        <text>5-phospho-beta-D-ribosylamine + glycine + ATP = N(1)-(5-phospho-beta-D-ribosyl)glycinamide + ADP + phosphate + H(+)</text>
        <dbReference type="Rhea" id="RHEA:17453"/>
        <dbReference type="ChEBI" id="CHEBI:15378"/>
        <dbReference type="ChEBI" id="CHEBI:30616"/>
        <dbReference type="ChEBI" id="CHEBI:43474"/>
        <dbReference type="ChEBI" id="CHEBI:57305"/>
        <dbReference type="ChEBI" id="CHEBI:58681"/>
        <dbReference type="ChEBI" id="CHEBI:143788"/>
        <dbReference type="ChEBI" id="CHEBI:456216"/>
        <dbReference type="EC" id="6.3.4.13"/>
    </reaction>
</comment>
<dbReference type="InterPro" id="IPR011054">
    <property type="entry name" value="Rudment_hybrid_motif"/>
</dbReference>
<evidence type="ECO:0000256" key="6">
    <source>
        <dbReference type="ARBA" id="ARBA00022741"/>
    </source>
</evidence>
<sequence length="423" mass="47027">MNILIIGKGGREHAIAWKISKSPLIKKIYVAPGNAGTALEPLIENVNILETDINGLLKFAKKKHIDLTIVGPEYPLVIGIVDIFKEANMTILGPTKKAAQIEGSKSFAKNFLKKYKIPTANYKVFKELKPALNYLDQIKIPIVIKADGLASGKGVIIANNLNFAKNTVKNMLNGNLFGNAGCKIVIEEFLYGEEISFTVIIDGKNMIPIVTCQDHKRIGNNDTGLNTGGMGAYSPVTIVNDTIYKRIMDQIINPTIKGLKEENNNYKGFLYAGLIIDKLGNPKVIEFNCRLGDPETQTIIMRLKSDLVELCLSCINSDLINNPLLWDKRFSLSVVISSIGYPEYYKKGDIIHNLPIKETSDFKIFHSGTKINNNKIVTSGGRVLCVTALGYDIIQAKEKAYEIIKKIKWENSYYRNDIGFHAI</sequence>
<dbReference type="InterPro" id="IPR037123">
    <property type="entry name" value="PRibGlycinamide_synth_C_sf"/>
</dbReference>
<keyword evidence="5 12" id="KW-0436">Ligase</keyword>
<evidence type="ECO:0000256" key="13">
    <source>
        <dbReference type="PROSITE-ProRule" id="PRU00409"/>
    </source>
</evidence>
<dbReference type="NCBIfam" id="TIGR00877">
    <property type="entry name" value="purD"/>
    <property type="match status" value="1"/>
</dbReference>
<keyword evidence="7 12" id="KW-0658">Purine biosynthesis</keyword>
<keyword evidence="8 13" id="KW-0067">ATP-binding</keyword>
<accession>A0ABP1CG39</accession>
<dbReference type="InterPro" id="IPR011761">
    <property type="entry name" value="ATP-grasp"/>
</dbReference>
<dbReference type="SMART" id="SM01210">
    <property type="entry name" value="GARS_C"/>
    <property type="match status" value="1"/>
</dbReference>
<dbReference type="SUPFAM" id="SSF56059">
    <property type="entry name" value="Glutathione synthetase ATP-binding domain-like"/>
    <property type="match status" value="1"/>
</dbReference>
<evidence type="ECO:0000256" key="5">
    <source>
        <dbReference type="ARBA" id="ARBA00022598"/>
    </source>
</evidence>
<keyword evidence="16" id="KW-1185">Reference proteome</keyword>
<dbReference type="SUPFAM" id="SSF52440">
    <property type="entry name" value="PreATP-grasp domain"/>
    <property type="match status" value="1"/>
</dbReference>
<evidence type="ECO:0000313" key="16">
    <source>
        <dbReference type="Proteomes" id="UP001497533"/>
    </source>
</evidence>
<organism evidence="15 16">
    <name type="scientific">Candidatus Providencia siddallii</name>
    <dbReference type="NCBI Taxonomy" id="1715285"/>
    <lineage>
        <taxon>Bacteria</taxon>
        <taxon>Pseudomonadati</taxon>
        <taxon>Pseudomonadota</taxon>
        <taxon>Gammaproteobacteria</taxon>
        <taxon>Enterobacterales</taxon>
        <taxon>Morganellaceae</taxon>
        <taxon>Providencia</taxon>
    </lineage>
</organism>
<dbReference type="PANTHER" id="PTHR43472">
    <property type="entry name" value="PHOSPHORIBOSYLAMINE--GLYCINE LIGASE"/>
    <property type="match status" value="1"/>
</dbReference>
<dbReference type="Gene3D" id="3.30.1490.20">
    <property type="entry name" value="ATP-grasp fold, A domain"/>
    <property type="match status" value="1"/>
</dbReference>
<dbReference type="Pfam" id="PF02843">
    <property type="entry name" value="GARS_C"/>
    <property type="match status" value="1"/>
</dbReference>
<name>A0ABP1CG39_9GAMM</name>
<dbReference type="Gene3D" id="3.40.50.20">
    <property type="match status" value="1"/>
</dbReference>
<dbReference type="Gene3D" id="3.90.600.10">
    <property type="entry name" value="Phosphoribosylglycinamide synthetase, C-terminal domain"/>
    <property type="match status" value="1"/>
</dbReference>
<gene>
    <name evidence="12 15" type="primary">purD</name>
    <name evidence="15" type="ORF">PRHACTZTBTEA_015</name>
</gene>
<evidence type="ECO:0000256" key="2">
    <source>
        <dbReference type="ARBA" id="ARBA00001946"/>
    </source>
</evidence>
<dbReference type="InterPro" id="IPR013815">
    <property type="entry name" value="ATP_grasp_subdomain_1"/>
</dbReference>
<dbReference type="InterPro" id="IPR020559">
    <property type="entry name" value="PRibGlycinamide_synth_CS"/>
</dbReference>
<evidence type="ECO:0000256" key="3">
    <source>
        <dbReference type="ARBA" id="ARBA00005174"/>
    </source>
</evidence>
<dbReference type="Gene3D" id="3.30.470.20">
    <property type="entry name" value="ATP-grasp fold, B domain"/>
    <property type="match status" value="1"/>
</dbReference>
<dbReference type="InterPro" id="IPR000115">
    <property type="entry name" value="PRibGlycinamide_synth"/>
</dbReference>
<evidence type="ECO:0000256" key="12">
    <source>
        <dbReference type="HAMAP-Rule" id="MF_00138"/>
    </source>
</evidence>
<dbReference type="EMBL" id="OZ034688">
    <property type="protein sequence ID" value="CAL1328955.1"/>
    <property type="molecule type" value="Genomic_DNA"/>
</dbReference>
<evidence type="ECO:0000256" key="10">
    <source>
        <dbReference type="ARBA" id="ARBA00042242"/>
    </source>
</evidence>
<dbReference type="PROSITE" id="PS00184">
    <property type="entry name" value="GARS"/>
    <property type="match status" value="1"/>
</dbReference>
<evidence type="ECO:0000259" key="14">
    <source>
        <dbReference type="PROSITE" id="PS50975"/>
    </source>
</evidence>
<dbReference type="PANTHER" id="PTHR43472:SF1">
    <property type="entry name" value="PHOSPHORIBOSYLAMINE--GLYCINE LIGASE, CHLOROPLASTIC"/>
    <property type="match status" value="1"/>
</dbReference>
<dbReference type="RefSeq" id="WP_341765017.1">
    <property type="nucleotide sequence ID" value="NZ_OZ034688.1"/>
</dbReference>
<keyword evidence="6 13" id="KW-0547">Nucleotide-binding</keyword>
<evidence type="ECO:0000313" key="15">
    <source>
        <dbReference type="EMBL" id="CAL1328955.1"/>
    </source>
</evidence>
<dbReference type="Pfam" id="PF02844">
    <property type="entry name" value="GARS_N"/>
    <property type="match status" value="1"/>
</dbReference>
<dbReference type="Proteomes" id="UP001497533">
    <property type="component" value="Chromosome"/>
</dbReference>
<dbReference type="SUPFAM" id="SSF51246">
    <property type="entry name" value="Rudiment single hybrid motif"/>
    <property type="match status" value="1"/>
</dbReference>
<comment type="pathway">
    <text evidence="3 12">Purine metabolism; IMP biosynthesis via de novo pathway; N(1)-(5-phospho-D-ribosyl)glycinamide from 5-phospho-alpha-D-ribose 1-diphosphate: step 2/2.</text>
</comment>
<dbReference type="GO" id="GO:0004637">
    <property type="term" value="F:phosphoribosylamine-glycine ligase activity"/>
    <property type="evidence" value="ECO:0007669"/>
    <property type="project" value="UniProtKB-EC"/>
</dbReference>
<evidence type="ECO:0000256" key="11">
    <source>
        <dbReference type="ARBA" id="ARBA00042864"/>
    </source>
</evidence>
<dbReference type="PROSITE" id="PS50975">
    <property type="entry name" value="ATP_GRASP"/>
    <property type="match status" value="1"/>
</dbReference>
<comment type="cofactor">
    <cofactor evidence="2">
        <name>Mg(2+)</name>
        <dbReference type="ChEBI" id="CHEBI:18420"/>
    </cofactor>
</comment>
<dbReference type="InterPro" id="IPR016185">
    <property type="entry name" value="PreATP-grasp_dom_sf"/>
</dbReference>
<dbReference type="InterPro" id="IPR020561">
    <property type="entry name" value="PRibGlycinamid_synth_ATP-grasp"/>
</dbReference>
<comment type="cofactor">
    <cofactor evidence="1">
        <name>Mn(2+)</name>
        <dbReference type="ChEBI" id="CHEBI:29035"/>
    </cofactor>
</comment>
<dbReference type="SMART" id="SM01209">
    <property type="entry name" value="GARS_A"/>
    <property type="match status" value="1"/>
</dbReference>
<protein>
    <recommendedName>
        <fullName evidence="4 12">Phosphoribosylamine--glycine ligase</fullName>
        <ecNumber evidence="4 12">6.3.4.13</ecNumber>
    </recommendedName>
    <alternativeName>
        <fullName evidence="12">GARS</fullName>
    </alternativeName>
    <alternativeName>
        <fullName evidence="10 12">Glycinamide ribonucleotide synthetase</fullName>
    </alternativeName>
    <alternativeName>
        <fullName evidence="11 12">Phosphoribosylglycinamide synthetase</fullName>
    </alternativeName>
</protein>
<evidence type="ECO:0000256" key="4">
    <source>
        <dbReference type="ARBA" id="ARBA00013255"/>
    </source>
</evidence>
<dbReference type="InterPro" id="IPR020562">
    <property type="entry name" value="PRibGlycinamide_synth_N"/>
</dbReference>
<comment type="similarity">
    <text evidence="9 12">Belongs to the GARS family.</text>
</comment>
<dbReference type="HAMAP" id="MF_00138">
    <property type="entry name" value="GARS"/>
    <property type="match status" value="1"/>
</dbReference>
<evidence type="ECO:0000256" key="7">
    <source>
        <dbReference type="ARBA" id="ARBA00022755"/>
    </source>
</evidence>
<dbReference type="EC" id="6.3.4.13" evidence="4 12"/>
<evidence type="ECO:0000256" key="9">
    <source>
        <dbReference type="ARBA" id="ARBA00038345"/>
    </source>
</evidence>
<evidence type="ECO:0000256" key="8">
    <source>
        <dbReference type="ARBA" id="ARBA00022840"/>
    </source>
</evidence>